<dbReference type="SFLD" id="SFLDG01129">
    <property type="entry name" value="C1.5:_HAD__Beta-PGM__Phosphata"/>
    <property type="match status" value="1"/>
</dbReference>
<dbReference type="InterPro" id="IPR006439">
    <property type="entry name" value="HAD-SF_hydro_IA"/>
</dbReference>
<dbReference type="SFLD" id="SFLDG01132">
    <property type="entry name" value="C1.5.3:_5'-Nucleotidase_Like"/>
    <property type="match status" value="1"/>
</dbReference>
<proteinExistence type="predicted"/>
<dbReference type="InterPro" id="IPR036412">
    <property type="entry name" value="HAD-like_sf"/>
</dbReference>
<evidence type="ECO:0000313" key="2">
    <source>
        <dbReference type="Proteomes" id="UP001219349"/>
    </source>
</evidence>
<name>A0ABY7SGN3_9RHOB</name>
<dbReference type="Gene3D" id="3.40.50.1000">
    <property type="entry name" value="HAD superfamily/HAD-like"/>
    <property type="match status" value="1"/>
</dbReference>
<gene>
    <name evidence="1" type="ORF">JHX87_10495</name>
</gene>
<organism evidence="1 2">
    <name type="scientific">Paracoccus fistulariae</name>
    <dbReference type="NCBI Taxonomy" id="658446"/>
    <lineage>
        <taxon>Bacteria</taxon>
        <taxon>Pseudomonadati</taxon>
        <taxon>Pseudomonadota</taxon>
        <taxon>Alphaproteobacteria</taxon>
        <taxon>Rhodobacterales</taxon>
        <taxon>Paracoccaceae</taxon>
        <taxon>Paracoccus</taxon>
    </lineage>
</organism>
<accession>A0ABY7SGN3</accession>
<protein>
    <submittedName>
        <fullName evidence="1">Pyrimidine 5'-nucleotidase</fullName>
    </submittedName>
</protein>
<dbReference type="Gene3D" id="1.10.150.450">
    <property type="match status" value="1"/>
</dbReference>
<dbReference type="SUPFAM" id="SSF56784">
    <property type="entry name" value="HAD-like"/>
    <property type="match status" value="1"/>
</dbReference>
<keyword evidence="2" id="KW-1185">Reference proteome</keyword>
<evidence type="ECO:0000313" key="1">
    <source>
        <dbReference type="EMBL" id="WCR05951.1"/>
    </source>
</evidence>
<sequence>MDFTHVDVWIFDLDNTLYPPEMALFPQIEARMTAYVMRVLDCDHARADQLRDEYWRSHGTTLAGLMERHGVDPSDYLADVHDIDFDVLSPAPDLCAAIHALPGRKLIHTNADSTYARKVLAARGLDMFTQIFGVEETGYHPKPNRAAFDAVIAQSGIDPRRAAFFEDDPRNLAVPHELGMRTVLVGPRRGPDVVSDDAAGQKLPAHIDRHTRDLTAFLQSLTASRV</sequence>
<dbReference type="PANTHER" id="PTHR12725">
    <property type="entry name" value="HALOACID DEHALOGENASE-LIKE HYDROLASE"/>
    <property type="match status" value="1"/>
</dbReference>
<dbReference type="Pfam" id="PF00702">
    <property type="entry name" value="Hydrolase"/>
    <property type="match status" value="1"/>
</dbReference>
<dbReference type="PANTHER" id="PTHR12725:SF117">
    <property type="entry name" value="HALOACID DEHALOGENASE-LIKE HYDROLASE"/>
    <property type="match status" value="1"/>
</dbReference>
<dbReference type="RefSeq" id="WP_271885047.1">
    <property type="nucleotide sequence ID" value="NZ_CP067136.1"/>
</dbReference>
<dbReference type="NCBIfam" id="TIGR01509">
    <property type="entry name" value="HAD-SF-IA-v3"/>
    <property type="match status" value="1"/>
</dbReference>
<dbReference type="EMBL" id="CP067136">
    <property type="protein sequence ID" value="WCR05951.1"/>
    <property type="molecule type" value="Genomic_DNA"/>
</dbReference>
<dbReference type="Proteomes" id="UP001219349">
    <property type="component" value="Chromosome"/>
</dbReference>
<reference evidence="1 2" key="1">
    <citation type="submission" date="2021-01" db="EMBL/GenBank/DDBJ databases">
        <title>Biogeographic distribution of Paracoccus.</title>
        <authorList>
            <person name="Hollensteiner J."/>
            <person name="Leineberger J."/>
            <person name="Brinkhoff T."/>
            <person name="Daniel R."/>
        </authorList>
    </citation>
    <scope>NUCLEOTIDE SEQUENCE [LARGE SCALE GENOMIC DNA]</scope>
    <source>
        <strain evidence="1 2">KCTC 22803</strain>
    </source>
</reference>
<dbReference type="InterPro" id="IPR023214">
    <property type="entry name" value="HAD_sf"/>
</dbReference>
<dbReference type="NCBIfam" id="TIGR01993">
    <property type="entry name" value="Pyr-5-nucltdase"/>
    <property type="match status" value="1"/>
</dbReference>
<dbReference type="InterPro" id="IPR010237">
    <property type="entry name" value="Pyr-5-nucltdase"/>
</dbReference>
<dbReference type="SFLD" id="SFLDS00003">
    <property type="entry name" value="Haloacid_Dehalogenase"/>
    <property type="match status" value="1"/>
</dbReference>